<evidence type="ECO:0000313" key="2">
    <source>
        <dbReference type="EMBL" id="SEB92030.1"/>
    </source>
</evidence>
<dbReference type="AlphaFoldDB" id="A0A1H4N9C1"/>
<reference evidence="3" key="1">
    <citation type="submission" date="2016-10" db="EMBL/GenBank/DDBJ databases">
        <authorList>
            <person name="Varghese N."/>
            <person name="Submissions S."/>
        </authorList>
    </citation>
    <scope>NUCLEOTIDE SEQUENCE [LARGE SCALE GENOMIC DNA]</scope>
    <source>
        <strain evidence="3">ES.061</strain>
    </source>
</reference>
<accession>A0A1H4N9C1</accession>
<dbReference type="RefSeq" id="WP_007008428.1">
    <property type="nucleotide sequence ID" value="NZ_FNSL01000001.1"/>
</dbReference>
<keyword evidence="1" id="KW-0732">Signal</keyword>
<evidence type="ECO:0000256" key="1">
    <source>
        <dbReference type="SAM" id="SignalP"/>
    </source>
</evidence>
<name>A0A1H4N9C1_9HYPH</name>
<sequence>MLFISYSASMGYIGYMFWHRAHKPGFLAALALLPVLLWPTASPAQAGVDCYSVGSRVASQNGGTLVQATAETQGGQTVCRVVVVIPGGNGERPKRAEFVVPAN</sequence>
<organism evidence="2 3">
    <name type="scientific">Nitratireductor aquibiodomus</name>
    <dbReference type="NCBI Taxonomy" id="204799"/>
    <lineage>
        <taxon>Bacteria</taxon>
        <taxon>Pseudomonadati</taxon>
        <taxon>Pseudomonadota</taxon>
        <taxon>Alphaproteobacteria</taxon>
        <taxon>Hyphomicrobiales</taxon>
        <taxon>Phyllobacteriaceae</taxon>
        <taxon>Nitratireductor</taxon>
    </lineage>
</organism>
<proteinExistence type="predicted"/>
<feature type="signal peptide" evidence="1">
    <location>
        <begin position="1"/>
        <end position="46"/>
    </location>
</feature>
<protein>
    <submittedName>
        <fullName evidence="2">Uncharacterized protein</fullName>
    </submittedName>
</protein>
<gene>
    <name evidence="2" type="ORF">SAMN05216452_3681</name>
</gene>
<evidence type="ECO:0000313" key="3">
    <source>
        <dbReference type="Proteomes" id="UP000199064"/>
    </source>
</evidence>
<keyword evidence="3" id="KW-1185">Reference proteome</keyword>
<dbReference type="EMBL" id="FNSL01000001">
    <property type="protein sequence ID" value="SEB92030.1"/>
    <property type="molecule type" value="Genomic_DNA"/>
</dbReference>
<dbReference type="Proteomes" id="UP000199064">
    <property type="component" value="Unassembled WGS sequence"/>
</dbReference>
<feature type="chain" id="PRO_5011587332" evidence="1">
    <location>
        <begin position="47"/>
        <end position="103"/>
    </location>
</feature>